<proteinExistence type="predicted"/>
<feature type="coiled-coil region" evidence="2">
    <location>
        <begin position="495"/>
        <end position="538"/>
    </location>
</feature>
<evidence type="ECO:0000313" key="3">
    <source>
        <dbReference type="EMBL" id="RIV30660.1"/>
    </source>
</evidence>
<dbReference type="SMART" id="SM00028">
    <property type="entry name" value="TPR"/>
    <property type="match status" value="3"/>
</dbReference>
<dbReference type="Pfam" id="PF13432">
    <property type="entry name" value="TPR_16"/>
    <property type="match status" value="1"/>
</dbReference>
<reference evidence="3 4" key="1">
    <citation type="submission" date="2018-08" db="EMBL/GenBank/DDBJ databases">
        <title>Proposal of Muricauda 72 sp.nov. and Muricauda NH166 sp.nov., isolated from seawater.</title>
        <authorList>
            <person name="Cheng H."/>
            <person name="Wu Y.-H."/>
            <person name="Guo L.-L."/>
            <person name="Xu X.-W."/>
        </authorList>
    </citation>
    <scope>NUCLEOTIDE SEQUENCE [LARGE SCALE GENOMIC DNA]</scope>
    <source>
        <strain evidence="3 4">KCTC 22173</strain>
    </source>
</reference>
<dbReference type="PANTHER" id="PTHR12558">
    <property type="entry name" value="CELL DIVISION CYCLE 16,23,27"/>
    <property type="match status" value="1"/>
</dbReference>
<comment type="caution">
    <text evidence="3">The sequence shown here is derived from an EMBL/GenBank/DDBJ whole genome shotgun (WGS) entry which is preliminary data.</text>
</comment>
<evidence type="ECO:0000256" key="2">
    <source>
        <dbReference type="SAM" id="Coils"/>
    </source>
</evidence>
<accession>A0A3A1N6X8</accession>
<dbReference type="EMBL" id="QXFH01000077">
    <property type="protein sequence ID" value="RIV30660.1"/>
    <property type="molecule type" value="Genomic_DNA"/>
</dbReference>
<dbReference type="AlphaFoldDB" id="A0A3A1N6X8"/>
<dbReference type="PROSITE" id="PS50005">
    <property type="entry name" value="TPR"/>
    <property type="match status" value="1"/>
</dbReference>
<feature type="repeat" description="TPR" evidence="1">
    <location>
        <begin position="241"/>
        <end position="274"/>
    </location>
</feature>
<evidence type="ECO:0000313" key="4">
    <source>
        <dbReference type="Proteomes" id="UP000266067"/>
    </source>
</evidence>
<evidence type="ECO:0000256" key="1">
    <source>
        <dbReference type="PROSITE-ProRule" id="PRU00339"/>
    </source>
</evidence>
<dbReference type="SUPFAM" id="SSF48452">
    <property type="entry name" value="TPR-like"/>
    <property type="match status" value="1"/>
</dbReference>
<dbReference type="Gene3D" id="1.25.40.10">
    <property type="entry name" value="Tetratricopeptide repeat domain"/>
    <property type="match status" value="1"/>
</dbReference>
<dbReference type="PANTHER" id="PTHR12558:SF13">
    <property type="entry name" value="CELL DIVISION CYCLE PROTEIN 27 HOMOLOG"/>
    <property type="match status" value="1"/>
</dbReference>
<keyword evidence="4" id="KW-1185">Reference proteome</keyword>
<dbReference type="Proteomes" id="UP000266067">
    <property type="component" value="Unassembled WGS sequence"/>
</dbReference>
<protein>
    <submittedName>
        <fullName evidence="3">Uncharacterized protein</fullName>
    </submittedName>
</protein>
<dbReference type="InterPro" id="IPR011990">
    <property type="entry name" value="TPR-like_helical_dom_sf"/>
</dbReference>
<organism evidence="3 4">
    <name type="scientific">Flagellimonas lutimaris</name>
    <dbReference type="NCBI Taxonomy" id="475082"/>
    <lineage>
        <taxon>Bacteria</taxon>
        <taxon>Pseudomonadati</taxon>
        <taxon>Bacteroidota</taxon>
        <taxon>Flavobacteriia</taxon>
        <taxon>Flavobacteriales</taxon>
        <taxon>Flavobacteriaceae</taxon>
        <taxon>Flagellimonas</taxon>
    </lineage>
</organism>
<dbReference type="InterPro" id="IPR019734">
    <property type="entry name" value="TPR_rpt"/>
</dbReference>
<keyword evidence="1" id="KW-0802">TPR repeat</keyword>
<sequence length="603" mass="69130">MYIGLINQTKVNLTDNRETTIAVLPFQIIGRTENISPIIRGFTDDLIVNFSKFIGLSVISQYSSLGIKDIYDAKSIAQLGADYLITGSFRSTETGFRINVQLIRTKDNKVIFAGNHDETLETLLNTQDTITQQIVSVLQIQIQHDLLSYSYKKESVELAAYENWLMGMEEVKKGTIASDLRAREYFESALKINPSFARAYTGISLTYFNEWSCQLWDRWELSQKGAHDYALKAIELDENDYVSLSVLGRSFLYLGDYQKSEHVLRKSLRMNPSDADNLILISNCFVYLEYLEEAEQFYDKARNLNPLQPEAYLLSGLLIYFEKGDYEKALELGEKISNLGIWVDLTAFLAATCYHLGEYDKMRDYWKKYVSIFKVNINKGKEPTDLEAVEWHKVINPYKGHTKLEPFWNFMLDNQGGKIKPLKQSANSVSKGAFINQGEFWELKYKSKNITIKDSKGLHDIYKLLQKPEEEFHCTELMGAVLLAGGTDMIDHKAKSEYKQKIQALQIEISDAEEMGLNEKAQQHREELEALVNQLSQTVGIANKTRKTGSSIEKSRAAVTWRIRNIIKKIEKVHPQLGKHLSNSIRTGSYCSYKPEVCHDWTF</sequence>
<gene>
    <name evidence="3" type="ORF">D2V08_16420</name>
</gene>
<name>A0A3A1N6X8_9FLAO</name>
<keyword evidence="2" id="KW-0175">Coiled coil</keyword>